<dbReference type="InterPro" id="IPR013372">
    <property type="entry name" value="Eut_put"/>
</dbReference>
<dbReference type="OrthoDB" id="6197337at2"/>
<dbReference type="EMBL" id="CP017269">
    <property type="protein sequence ID" value="AOT70912.1"/>
    <property type="molecule type" value="Genomic_DNA"/>
</dbReference>
<gene>
    <name evidence="1" type="ORF">Gferi_15900</name>
</gene>
<organism evidence="1 2">
    <name type="scientific">Geosporobacter ferrireducens</name>
    <dbReference type="NCBI Taxonomy" id="1424294"/>
    <lineage>
        <taxon>Bacteria</taxon>
        <taxon>Bacillati</taxon>
        <taxon>Bacillota</taxon>
        <taxon>Clostridia</taxon>
        <taxon>Peptostreptococcales</taxon>
        <taxon>Thermotaleaceae</taxon>
        <taxon>Geosporobacter</taxon>
    </lineage>
</organism>
<evidence type="ECO:0008006" key="3">
    <source>
        <dbReference type="Google" id="ProtNLM"/>
    </source>
</evidence>
<dbReference type="AlphaFoldDB" id="A0A1D8GJA3"/>
<keyword evidence="2" id="KW-1185">Reference proteome</keyword>
<proteinExistence type="predicted"/>
<dbReference type="Proteomes" id="UP000095743">
    <property type="component" value="Chromosome"/>
</dbReference>
<evidence type="ECO:0000313" key="2">
    <source>
        <dbReference type="Proteomes" id="UP000095743"/>
    </source>
</evidence>
<accession>A0A1D8GJA3</accession>
<dbReference type="KEGG" id="gfe:Gferi_15900"/>
<dbReference type="PIRSF" id="PIRSF034981">
    <property type="entry name" value="Eut_put"/>
    <property type="match status" value="1"/>
</dbReference>
<evidence type="ECO:0000313" key="1">
    <source>
        <dbReference type="EMBL" id="AOT70912.1"/>
    </source>
</evidence>
<dbReference type="STRING" id="1424294.Gferi_15900"/>
<sequence>MELEKLIKKITMEVLNQLKAEEKATILQQKKILVWTESWEMKEQLSAKLKLPIEQLQDRIQFRGLEEIESYDAIILPEVSVGEMVHIALGIQQGETETLVSKALLLGKKVCMLRDGLDYRESEVTANPAYYKMLQGYETQLSHFGISLVDWEELELSGETGQPYVSREQSRAYCVSGRLITESLLEELFLKGYQEIGVAKNAVITPLAADYIKQKQLKITRGLGESEKGSSL</sequence>
<dbReference type="RefSeq" id="WP_069978191.1">
    <property type="nucleotide sequence ID" value="NZ_CP017269.1"/>
</dbReference>
<reference evidence="1 2" key="1">
    <citation type="submission" date="2016-09" db="EMBL/GenBank/DDBJ databases">
        <title>Genomic analysis reveals versatility of anaerobic energy metabolism of Geosporobacter ferrireducens IRF9 of phylum Firmicutes.</title>
        <authorList>
            <person name="Kim S.-J."/>
        </authorList>
    </citation>
    <scope>NUCLEOTIDE SEQUENCE [LARGE SCALE GENOMIC DNA]</scope>
    <source>
        <strain evidence="1 2">IRF9</strain>
    </source>
</reference>
<name>A0A1D8GJA3_9FIRM</name>
<protein>
    <recommendedName>
        <fullName evidence="3">Ethanolamine utilization protein</fullName>
    </recommendedName>
</protein>